<accession>A0A2P4ZB58</accession>
<sequence length="41" mass="4814">MAHFLPLSPFFHYGTHTRLASYSFQKYDKAFSTQTCNRSRA</sequence>
<protein>
    <submittedName>
        <fullName evidence="1">Uncharacterized protein</fullName>
    </submittedName>
</protein>
<dbReference type="RefSeq" id="XP_024404655.1">
    <property type="nucleotide sequence ID" value="XM_024550613.1"/>
</dbReference>
<comment type="caution">
    <text evidence="1">The sequence shown here is derived from an EMBL/GenBank/DDBJ whole genome shotgun (WGS) entry which is preliminary data.</text>
</comment>
<gene>
    <name evidence="1" type="ORF">TGAM01_v209670</name>
</gene>
<proteinExistence type="predicted"/>
<reference evidence="1 2" key="1">
    <citation type="journal article" date="2016" name="Genome Announc.">
        <title>Draft Whole-Genome Sequence of Trichoderma gamsii T6085, a Promising Biocontrol Agent of Fusarium Head Blight on Wheat.</title>
        <authorList>
            <person name="Baroncelli R."/>
            <person name="Zapparata A."/>
            <person name="Piaggeschi G."/>
            <person name="Sarrocco S."/>
            <person name="Vannacci G."/>
        </authorList>
    </citation>
    <scope>NUCLEOTIDE SEQUENCE [LARGE SCALE GENOMIC DNA]</scope>
    <source>
        <strain evidence="1 2">T6085</strain>
    </source>
</reference>
<name>A0A2P4ZB58_9HYPO</name>
<dbReference type="AlphaFoldDB" id="A0A2P4ZB58"/>
<dbReference type="GeneID" id="36347864"/>
<evidence type="ECO:0000313" key="2">
    <source>
        <dbReference type="Proteomes" id="UP000054821"/>
    </source>
</evidence>
<keyword evidence="2" id="KW-1185">Reference proteome</keyword>
<dbReference type="Proteomes" id="UP000054821">
    <property type="component" value="Unassembled WGS sequence"/>
</dbReference>
<evidence type="ECO:0000313" key="1">
    <source>
        <dbReference type="EMBL" id="PON21507.1"/>
    </source>
</evidence>
<dbReference type="EMBL" id="JPDN02000049">
    <property type="protein sequence ID" value="PON21507.1"/>
    <property type="molecule type" value="Genomic_DNA"/>
</dbReference>
<organism evidence="1 2">
    <name type="scientific">Trichoderma gamsii</name>
    <dbReference type="NCBI Taxonomy" id="398673"/>
    <lineage>
        <taxon>Eukaryota</taxon>
        <taxon>Fungi</taxon>
        <taxon>Dikarya</taxon>
        <taxon>Ascomycota</taxon>
        <taxon>Pezizomycotina</taxon>
        <taxon>Sordariomycetes</taxon>
        <taxon>Hypocreomycetidae</taxon>
        <taxon>Hypocreales</taxon>
        <taxon>Hypocreaceae</taxon>
        <taxon>Trichoderma</taxon>
    </lineage>
</organism>